<keyword evidence="4" id="KW-1185">Reference proteome</keyword>
<dbReference type="AlphaFoldDB" id="A0A1D3L1A8"/>
<accession>A0A1D3L1A8</accession>
<dbReference type="STRING" id="118062.MCBB_0774"/>
<keyword evidence="3" id="KW-0378">Hydrolase</keyword>
<keyword evidence="3" id="KW-0482">Metalloprotease</keyword>
<dbReference type="GO" id="GO:0008237">
    <property type="term" value="F:metallopeptidase activity"/>
    <property type="evidence" value="ECO:0007669"/>
    <property type="project" value="UniProtKB-KW"/>
</dbReference>
<feature type="region of interest" description="Disordered" evidence="1">
    <location>
        <begin position="403"/>
        <end position="446"/>
    </location>
</feature>
<evidence type="ECO:0000313" key="4">
    <source>
        <dbReference type="Proteomes" id="UP000094707"/>
    </source>
</evidence>
<feature type="compositionally biased region" description="Polar residues" evidence="1">
    <location>
        <begin position="427"/>
        <end position="439"/>
    </location>
</feature>
<keyword evidence="3" id="KW-0645">Protease</keyword>
<dbReference type="PANTHER" id="PTHR41775">
    <property type="entry name" value="SECRETED PROTEIN-RELATED"/>
    <property type="match status" value="1"/>
</dbReference>
<name>A0A1D3L1A8_9EURY</name>
<dbReference type="EMBL" id="LT607756">
    <property type="protein sequence ID" value="SCG85345.1"/>
    <property type="molecule type" value="Genomic_DNA"/>
</dbReference>
<protein>
    <submittedName>
        <fullName evidence="3">M6 family metalloprotease domain-containing protein</fullName>
        <ecNumber evidence="3">3.4.24.-</ecNumber>
    </submittedName>
</protein>
<proteinExistence type="predicted"/>
<dbReference type="NCBIfam" id="TIGR03296">
    <property type="entry name" value="M6dom_TIGR03296"/>
    <property type="match status" value="1"/>
</dbReference>
<evidence type="ECO:0000256" key="1">
    <source>
        <dbReference type="SAM" id="MobiDB-lite"/>
    </source>
</evidence>
<dbReference type="GO" id="GO:0006508">
    <property type="term" value="P:proteolysis"/>
    <property type="evidence" value="ECO:0007669"/>
    <property type="project" value="UniProtKB-KW"/>
</dbReference>
<organism evidence="3 4">
    <name type="scientific">Methanobacterium congolense</name>
    <dbReference type="NCBI Taxonomy" id="118062"/>
    <lineage>
        <taxon>Archaea</taxon>
        <taxon>Methanobacteriati</taxon>
        <taxon>Methanobacteriota</taxon>
        <taxon>Methanomada group</taxon>
        <taxon>Methanobacteria</taxon>
        <taxon>Methanobacteriales</taxon>
        <taxon>Methanobacteriaceae</taxon>
        <taxon>Methanobacterium</taxon>
    </lineage>
</organism>
<dbReference type="SUPFAM" id="SSF55486">
    <property type="entry name" value="Metalloproteases ('zincins'), catalytic domain"/>
    <property type="match status" value="2"/>
</dbReference>
<dbReference type="RefSeq" id="WP_071906526.1">
    <property type="nucleotide sequence ID" value="NZ_LT607756.1"/>
</dbReference>
<gene>
    <name evidence="3" type="primary">ina</name>
    <name evidence="3" type="ORF">MCBB_0774</name>
</gene>
<evidence type="ECO:0000313" key="3">
    <source>
        <dbReference type="EMBL" id="SCG85345.1"/>
    </source>
</evidence>
<dbReference type="GeneID" id="30411626"/>
<evidence type="ECO:0000259" key="2">
    <source>
        <dbReference type="Pfam" id="PF05547"/>
    </source>
</evidence>
<dbReference type="PANTHER" id="PTHR41775:SF1">
    <property type="entry name" value="PEPTIDASE M6-LIKE DOMAIN-CONTAINING PROTEIN"/>
    <property type="match status" value="1"/>
</dbReference>
<dbReference type="OrthoDB" id="359551at2157"/>
<dbReference type="EC" id="3.4.24.-" evidence="3"/>
<sequence length="510" mass="57846">MGSNILNQGALVMTINELTRDHPLERPYHPELQVKMRKTIKLMREGADPERYESQDVLDPRTLYILNERTEKFREHTFERPNLPRRSVVGEKRVLVLLVDFKDQPAKTEPEHFRELLFSKKSINGSLREYYNEVSWGQLDLTGDVNEWYRSKKDLSYYVDNMSGKGVYPKNSQKLVEDLLEDVKKTGDFEFSRYDNEGEGVIDLLMIIHAGEGAERTGSTQDMVSHQSRIQEPVDMDGFKVFNYCTVPELPSHDLGGFCHEFGHLLGLPDLYDMSRISPGIGDWCLMGLGSWNNDGKTPAHLSAWCKVELGWTVPTNLTGGPRAVKIPEVYSESRKIYRLWTNGLKGNEYFLVENRQKKGFDSHIPGEGLLIWHVDENSIYNTYPNIYPTNFRVALEQADGKSQLEKSKDNGGNTGDSGDIFPGELNTRTFDSNSNPSSRAYDGSESCVTITSISDPGDMMTALMGVSCDVDKVESIKELKHENAQECLEAFKSGYRSGYSDGFRERLGH</sequence>
<dbReference type="Pfam" id="PF05547">
    <property type="entry name" value="Peptidase_M6"/>
    <property type="match status" value="1"/>
</dbReference>
<dbReference type="InterPro" id="IPR008757">
    <property type="entry name" value="Peptidase_M6-like_domain"/>
</dbReference>
<dbReference type="KEGG" id="mcub:MCBB_0774"/>
<reference evidence="3 4" key="1">
    <citation type="submission" date="2016-08" db="EMBL/GenBank/DDBJ databases">
        <authorList>
            <person name="Seilhamer J.J."/>
        </authorList>
    </citation>
    <scope>NUCLEOTIDE SEQUENCE [LARGE SCALE GENOMIC DNA]</scope>
    <source>
        <strain evidence="3">Buetzberg</strain>
    </source>
</reference>
<feature type="domain" description="Peptidase M6-like" evidence="2">
    <location>
        <begin position="98"/>
        <end position="307"/>
    </location>
</feature>
<dbReference type="Proteomes" id="UP000094707">
    <property type="component" value="Chromosome I"/>
</dbReference>